<dbReference type="InterPro" id="IPR020904">
    <property type="entry name" value="Sc_DH/Rdtase_CS"/>
</dbReference>
<dbReference type="GeneID" id="6751853"/>
<dbReference type="OrthoDB" id="5296at2759"/>
<dbReference type="AlphaFoldDB" id="B3RT67"/>
<dbReference type="InParanoid" id="B3RT67"/>
<keyword evidence="4" id="KW-1185">Reference proteome</keyword>
<evidence type="ECO:0000256" key="2">
    <source>
        <dbReference type="RuleBase" id="RU000363"/>
    </source>
</evidence>
<dbReference type="PANTHER" id="PTHR43313:SF50">
    <property type="entry name" value="GH26015P"/>
    <property type="match status" value="1"/>
</dbReference>
<dbReference type="Proteomes" id="UP000009022">
    <property type="component" value="Unassembled WGS sequence"/>
</dbReference>
<dbReference type="STRING" id="10228.B3RT67"/>
<dbReference type="eggNOG" id="KOG1610">
    <property type="taxonomic scope" value="Eukaryota"/>
</dbReference>
<dbReference type="Pfam" id="PF00106">
    <property type="entry name" value="adh_short"/>
    <property type="match status" value="1"/>
</dbReference>
<dbReference type="PhylomeDB" id="B3RT67"/>
<dbReference type="PRINTS" id="PR00080">
    <property type="entry name" value="SDRFAMILY"/>
</dbReference>
<dbReference type="OMA" id="MWFYVVA"/>
<dbReference type="RefSeq" id="XP_002110640.1">
    <property type="nucleotide sequence ID" value="XM_002110604.1"/>
</dbReference>
<proteinExistence type="inferred from homology"/>
<dbReference type="GO" id="GO:0016491">
    <property type="term" value="F:oxidoreductase activity"/>
    <property type="evidence" value="ECO:0000318"/>
    <property type="project" value="GO_Central"/>
</dbReference>
<dbReference type="Gene3D" id="3.40.50.720">
    <property type="entry name" value="NAD(P)-binding Rossmann-like Domain"/>
    <property type="match status" value="1"/>
</dbReference>
<feature type="non-terminal residue" evidence="3">
    <location>
        <position position="287"/>
    </location>
</feature>
<protein>
    <submittedName>
        <fullName evidence="3">Uncharacterized protein</fullName>
    </submittedName>
</protein>
<evidence type="ECO:0000256" key="1">
    <source>
        <dbReference type="ARBA" id="ARBA00023002"/>
    </source>
</evidence>
<name>B3RT67_TRIAD</name>
<dbReference type="CTD" id="6751853"/>
<evidence type="ECO:0000313" key="4">
    <source>
        <dbReference type="Proteomes" id="UP000009022"/>
    </source>
</evidence>
<dbReference type="PRINTS" id="PR00081">
    <property type="entry name" value="GDHRDH"/>
</dbReference>
<accession>B3RT67</accession>
<dbReference type="EMBL" id="DS985243">
    <property type="protein sequence ID" value="EDV26644.1"/>
    <property type="molecule type" value="Genomic_DNA"/>
</dbReference>
<keyword evidence="1" id="KW-0560">Oxidoreductase</keyword>
<sequence>INGIREKYVLVTGCDSGFGLLLTEQLDRLGVKVFAACLLQKSVDEIGQKYSHAIPFTMNVTDSEDIRKGVAFVKQKLPENEGLWGVVNNAGVVGCGYAEWLTRKDYMKVLDVNLLGVIDVTVQFLHLIQKAKGRVVNVASLLGRHHSTFLSSYVVSKFGVLGFSDSLRMEMRPFGVSVHNICPGYFQTGLVHGATDNMIRLEATLDKELLYRYGKDHAKELIEAFKEVYTLSNPKISLVTDAMEDALLSLKPKNYYYVGLDCLLGHLISFLPIDIGDWLYHKILPFP</sequence>
<evidence type="ECO:0000313" key="3">
    <source>
        <dbReference type="EMBL" id="EDV26644.1"/>
    </source>
</evidence>
<comment type="similarity">
    <text evidence="2">Belongs to the short-chain dehydrogenases/reductases (SDR) family.</text>
</comment>
<feature type="non-terminal residue" evidence="3">
    <location>
        <position position="1"/>
    </location>
</feature>
<organism evidence="3 4">
    <name type="scientific">Trichoplax adhaerens</name>
    <name type="common">Trichoplax reptans</name>
    <dbReference type="NCBI Taxonomy" id="10228"/>
    <lineage>
        <taxon>Eukaryota</taxon>
        <taxon>Metazoa</taxon>
        <taxon>Placozoa</taxon>
        <taxon>Uniplacotomia</taxon>
        <taxon>Trichoplacea</taxon>
        <taxon>Trichoplacidae</taxon>
        <taxon>Trichoplax</taxon>
    </lineage>
</organism>
<dbReference type="InterPro" id="IPR036291">
    <property type="entry name" value="NAD(P)-bd_dom_sf"/>
</dbReference>
<dbReference type="PANTHER" id="PTHR43313">
    <property type="entry name" value="SHORT-CHAIN DEHYDROGENASE/REDUCTASE FAMILY 9C"/>
    <property type="match status" value="1"/>
</dbReference>
<dbReference type="SUPFAM" id="SSF51735">
    <property type="entry name" value="NAD(P)-binding Rossmann-fold domains"/>
    <property type="match status" value="1"/>
</dbReference>
<dbReference type="GO" id="GO:0008202">
    <property type="term" value="P:steroid metabolic process"/>
    <property type="evidence" value="ECO:0000318"/>
    <property type="project" value="GO_Central"/>
</dbReference>
<dbReference type="PROSITE" id="PS00061">
    <property type="entry name" value="ADH_SHORT"/>
    <property type="match status" value="1"/>
</dbReference>
<dbReference type="HOGENOM" id="CLU_010194_2_0_1"/>
<dbReference type="KEGG" id="tad:TRIADDRAFT_15365"/>
<gene>
    <name evidence="3" type="ORF">TRIADDRAFT_15365</name>
</gene>
<reference evidence="3 4" key="1">
    <citation type="journal article" date="2008" name="Nature">
        <title>The Trichoplax genome and the nature of placozoans.</title>
        <authorList>
            <person name="Srivastava M."/>
            <person name="Begovic E."/>
            <person name="Chapman J."/>
            <person name="Putnam N.H."/>
            <person name="Hellsten U."/>
            <person name="Kawashima T."/>
            <person name="Kuo A."/>
            <person name="Mitros T."/>
            <person name="Salamov A."/>
            <person name="Carpenter M.L."/>
            <person name="Signorovitch A.Y."/>
            <person name="Moreno M.A."/>
            <person name="Kamm K."/>
            <person name="Grimwood J."/>
            <person name="Schmutz J."/>
            <person name="Shapiro H."/>
            <person name="Grigoriev I.V."/>
            <person name="Buss L.W."/>
            <person name="Schierwater B."/>
            <person name="Dellaporta S.L."/>
            <person name="Rokhsar D.S."/>
        </authorList>
    </citation>
    <scope>NUCLEOTIDE SEQUENCE [LARGE SCALE GENOMIC DNA]</scope>
    <source>
        <strain evidence="3 4">Grell-BS-1999</strain>
    </source>
</reference>
<dbReference type="InterPro" id="IPR002347">
    <property type="entry name" value="SDR_fam"/>
</dbReference>